<dbReference type="PANTHER" id="PTHR43394:SF1">
    <property type="entry name" value="ATP-BINDING CASSETTE SUB-FAMILY B MEMBER 10, MITOCHONDRIAL"/>
    <property type="match status" value="1"/>
</dbReference>
<dbReference type="Proteomes" id="UP000229498">
    <property type="component" value="Unassembled WGS sequence"/>
</dbReference>
<evidence type="ECO:0000259" key="10">
    <source>
        <dbReference type="PROSITE" id="PS50893"/>
    </source>
</evidence>
<evidence type="ECO:0000256" key="2">
    <source>
        <dbReference type="ARBA" id="ARBA00022692"/>
    </source>
</evidence>
<dbReference type="InterPro" id="IPR027417">
    <property type="entry name" value="P-loop_NTPase"/>
</dbReference>
<dbReference type="PROSITE" id="PS50929">
    <property type="entry name" value="ABC_TM1F"/>
    <property type="match status" value="1"/>
</dbReference>
<evidence type="ECO:0000256" key="6">
    <source>
        <dbReference type="ARBA" id="ARBA00023136"/>
    </source>
</evidence>
<dbReference type="InterPro" id="IPR036640">
    <property type="entry name" value="ABC1_TM_sf"/>
</dbReference>
<keyword evidence="13" id="KW-1185">Reference proteome</keyword>
<dbReference type="InterPro" id="IPR011527">
    <property type="entry name" value="ABC1_TM_dom"/>
</dbReference>
<feature type="region of interest" description="Disordered" evidence="8">
    <location>
        <begin position="1"/>
        <end position="26"/>
    </location>
</feature>
<dbReference type="Pfam" id="PF00664">
    <property type="entry name" value="ABC_membrane"/>
    <property type="match status" value="1"/>
</dbReference>
<dbReference type="PANTHER" id="PTHR43394">
    <property type="entry name" value="ATP-DEPENDENT PERMEASE MDL1, MITOCHONDRIAL"/>
    <property type="match status" value="1"/>
</dbReference>
<reference evidence="12 13" key="1">
    <citation type="submission" date="2017-11" db="EMBL/GenBank/DDBJ databases">
        <title>Draft genome sequence of Rhizobiales bacterium SY3-13.</title>
        <authorList>
            <person name="Sun C."/>
        </authorList>
    </citation>
    <scope>NUCLEOTIDE SEQUENCE [LARGE SCALE GENOMIC DNA]</scope>
    <source>
        <strain evidence="12 13">SY3-13</strain>
    </source>
</reference>
<dbReference type="AlphaFoldDB" id="A0A2M9FY95"/>
<dbReference type="InterPro" id="IPR039421">
    <property type="entry name" value="Type_1_exporter"/>
</dbReference>
<dbReference type="SMART" id="SM00382">
    <property type="entry name" value="AAA"/>
    <property type="match status" value="1"/>
</dbReference>
<evidence type="ECO:0000256" key="5">
    <source>
        <dbReference type="ARBA" id="ARBA00022989"/>
    </source>
</evidence>
<keyword evidence="2 9" id="KW-0812">Transmembrane</keyword>
<evidence type="ECO:0000256" key="8">
    <source>
        <dbReference type="SAM" id="MobiDB-lite"/>
    </source>
</evidence>
<keyword evidence="6 9" id="KW-0472">Membrane</keyword>
<feature type="transmembrane region" description="Helical" evidence="9">
    <location>
        <begin position="298"/>
        <end position="315"/>
    </location>
</feature>
<dbReference type="SUPFAM" id="SSF52540">
    <property type="entry name" value="P-loop containing nucleoside triphosphate hydrolases"/>
    <property type="match status" value="1"/>
</dbReference>
<feature type="transmembrane region" description="Helical" evidence="9">
    <location>
        <begin position="185"/>
        <end position="203"/>
    </location>
</feature>
<organism evidence="12 13">
    <name type="scientific">Minwuia thermotolerans</name>
    <dbReference type="NCBI Taxonomy" id="2056226"/>
    <lineage>
        <taxon>Bacteria</taxon>
        <taxon>Pseudomonadati</taxon>
        <taxon>Pseudomonadota</taxon>
        <taxon>Alphaproteobacteria</taxon>
        <taxon>Minwuiales</taxon>
        <taxon>Minwuiaceae</taxon>
        <taxon>Minwuia</taxon>
    </lineage>
</organism>
<dbReference type="PROSITE" id="PS50893">
    <property type="entry name" value="ABC_TRANSPORTER_2"/>
    <property type="match status" value="1"/>
</dbReference>
<dbReference type="InterPro" id="IPR017871">
    <property type="entry name" value="ABC_transporter-like_CS"/>
</dbReference>
<accession>A0A2M9FY95</accession>
<dbReference type="FunFam" id="3.40.50.300:FF:000218">
    <property type="entry name" value="Multidrug ABC transporter ATP-binding protein"/>
    <property type="match status" value="1"/>
</dbReference>
<comment type="caution">
    <text evidence="12">The sequence shown here is derived from an EMBL/GenBank/DDBJ whole genome shotgun (WGS) entry which is preliminary data.</text>
</comment>
<feature type="transmembrane region" description="Helical" evidence="9">
    <location>
        <begin position="47"/>
        <end position="65"/>
    </location>
</feature>
<comment type="function">
    <text evidence="7">Part of an ABC transporter complex. Transmembrane domains (TMD) form a pore in the inner membrane and the ATP-binding domain (NBD) is responsible for energy generation.</text>
</comment>
<feature type="transmembrane region" description="Helical" evidence="9">
    <location>
        <begin position="85"/>
        <end position="104"/>
    </location>
</feature>
<evidence type="ECO:0000313" key="13">
    <source>
        <dbReference type="Proteomes" id="UP000229498"/>
    </source>
</evidence>
<keyword evidence="4" id="KW-0067">ATP-binding</keyword>
<dbReference type="SUPFAM" id="SSF90123">
    <property type="entry name" value="ABC transporter transmembrane region"/>
    <property type="match status" value="1"/>
</dbReference>
<keyword evidence="5 9" id="KW-1133">Transmembrane helix</keyword>
<evidence type="ECO:0000313" key="12">
    <source>
        <dbReference type="EMBL" id="PJK28435.1"/>
    </source>
</evidence>
<protein>
    <submittedName>
        <fullName evidence="12">ABC transporter permease</fullName>
    </submittedName>
</protein>
<evidence type="ECO:0000259" key="11">
    <source>
        <dbReference type="PROSITE" id="PS50929"/>
    </source>
</evidence>
<evidence type="ECO:0000256" key="9">
    <source>
        <dbReference type="SAM" id="Phobius"/>
    </source>
</evidence>
<gene>
    <name evidence="12" type="ORF">CVT23_17180</name>
</gene>
<feature type="domain" description="ABC transporter" evidence="10">
    <location>
        <begin position="364"/>
        <end position="598"/>
    </location>
</feature>
<evidence type="ECO:0000256" key="1">
    <source>
        <dbReference type="ARBA" id="ARBA00004651"/>
    </source>
</evidence>
<dbReference type="EMBL" id="PHIG01000044">
    <property type="protein sequence ID" value="PJK28435.1"/>
    <property type="molecule type" value="Genomic_DNA"/>
</dbReference>
<evidence type="ECO:0000256" key="7">
    <source>
        <dbReference type="ARBA" id="ARBA00024725"/>
    </source>
</evidence>
<dbReference type="PROSITE" id="PS00211">
    <property type="entry name" value="ABC_TRANSPORTER_1"/>
    <property type="match status" value="1"/>
</dbReference>
<dbReference type="Gene3D" id="1.20.1560.10">
    <property type="entry name" value="ABC transporter type 1, transmembrane domain"/>
    <property type="match status" value="1"/>
</dbReference>
<feature type="domain" description="ABC transmembrane type-1" evidence="11">
    <location>
        <begin position="48"/>
        <end position="330"/>
    </location>
</feature>
<dbReference type="InterPro" id="IPR003439">
    <property type="entry name" value="ABC_transporter-like_ATP-bd"/>
</dbReference>
<sequence length="611" mass="66006">MVRAFPARDGTDVQNQKASKGAGRRTPTGRLVRRIWSDYMSRYKRDLVIGLISIAVVAGTTGAIAHMMEPIINEIFINQNREKLFGIPLMIIGIFTVMAVATFGQHYVMRAVGIRVANDVQGDLYDRMIRSDLRFFYNHTVGQSISRFLTDAQMMQEALATTFVALVRDSMTAIALIIVMFTKDWQMALVAMIVLPAAGLPIARIGRLSRKSSQQVQQASGFLASFLSDTLTSIRQVKAYNREDYEARRARDALAIRLATLLKNLRVRALISPIIEVIAGVAVAAAVLYGGIRVIEGALTPGAFFAFLTALLLAASPIRQLGKVNAAFQSGLAAAERLFDALDSLPQIEDRSGGRELKVPRGHVRFDDVRFVYPDGTEALHGITLECRPGETIALVGQSGGGKSTILNLVGRFYDTSGGQVTIDNQAVDAVSVESLRRAIGFVSQETALFDDTVRANIAYSKPDATDDEIEAAAEGANAHGFISALPDGYQTVVGSAGFRLSGGQRQRIAIARAMLRDAPILLLDEATSALDADSERKVQAALNRLQKGRSTITVAHRLSTVINADRIYVIEDGRVAESGSHGELMARGGRYAELYSGDAEITAAAAVGAE</sequence>
<evidence type="ECO:0000256" key="4">
    <source>
        <dbReference type="ARBA" id="ARBA00022840"/>
    </source>
</evidence>
<dbReference type="CDD" id="cd18552">
    <property type="entry name" value="ABC_6TM_MsbA_like"/>
    <property type="match status" value="1"/>
</dbReference>
<name>A0A2M9FY95_9PROT</name>
<dbReference type="GO" id="GO:0016887">
    <property type="term" value="F:ATP hydrolysis activity"/>
    <property type="evidence" value="ECO:0007669"/>
    <property type="project" value="InterPro"/>
</dbReference>
<dbReference type="Pfam" id="PF00005">
    <property type="entry name" value="ABC_tran"/>
    <property type="match status" value="1"/>
</dbReference>
<keyword evidence="3" id="KW-0547">Nucleotide-binding</keyword>
<feature type="transmembrane region" description="Helical" evidence="9">
    <location>
        <begin position="158"/>
        <end position="179"/>
    </location>
</feature>
<evidence type="ECO:0000256" key="3">
    <source>
        <dbReference type="ARBA" id="ARBA00022741"/>
    </source>
</evidence>
<dbReference type="GO" id="GO:0005524">
    <property type="term" value="F:ATP binding"/>
    <property type="evidence" value="ECO:0007669"/>
    <property type="project" value="UniProtKB-KW"/>
</dbReference>
<dbReference type="GO" id="GO:0015421">
    <property type="term" value="F:ABC-type oligopeptide transporter activity"/>
    <property type="evidence" value="ECO:0007669"/>
    <property type="project" value="TreeGrafter"/>
</dbReference>
<dbReference type="OrthoDB" id="9804259at2"/>
<comment type="subcellular location">
    <subcellularLocation>
        <location evidence="1">Cell membrane</location>
        <topology evidence="1">Multi-pass membrane protein</topology>
    </subcellularLocation>
</comment>
<dbReference type="InterPro" id="IPR003593">
    <property type="entry name" value="AAA+_ATPase"/>
</dbReference>
<dbReference type="GO" id="GO:0005886">
    <property type="term" value="C:plasma membrane"/>
    <property type="evidence" value="ECO:0007669"/>
    <property type="project" value="UniProtKB-SubCell"/>
</dbReference>
<proteinExistence type="predicted"/>
<dbReference type="Gene3D" id="3.40.50.300">
    <property type="entry name" value="P-loop containing nucleotide triphosphate hydrolases"/>
    <property type="match status" value="1"/>
</dbReference>
<feature type="transmembrane region" description="Helical" evidence="9">
    <location>
        <begin position="270"/>
        <end position="292"/>
    </location>
</feature>